<dbReference type="PROSITE" id="PS50879">
    <property type="entry name" value="RNASE_H_1"/>
    <property type="match status" value="1"/>
</dbReference>
<proteinExistence type="predicted"/>
<dbReference type="SUPFAM" id="SSF53098">
    <property type="entry name" value="Ribonuclease H-like"/>
    <property type="match status" value="1"/>
</dbReference>
<dbReference type="GO" id="GO:0003676">
    <property type="term" value="F:nucleic acid binding"/>
    <property type="evidence" value="ECO:0007669"/>
    <property type="project" value="InterPro"/>
</dbReference>
<name>A0AAV2ESI5_9ROSI</name>
<dbReference type="CDD" id="cd06222">
    <property type="entry name" value="RNase_H_like"/>
    <property type="match status" value="1"/>
</dbReference>
<dbReference type="InterPro" id="IPR012337">
    <property type="entry name" value="RNaseH-like_sf"/>
</dbReference>
<dbReference type="Gene3D" id="3.30.420.10">
    <property type="entry name" value="Ribonuclease H-like superfamily/Ribonuclease H"/>
    <property type="match status" value="1"/>
</dbReference>
<dbReference type="InterPro" id="IPR036397">
    <property type="entry name" value="RNaseH_sf"/>
</dbReference>
<keyword evidence="4" id="KW-1185">Reference proteome</keyword>
<dbReference type="AlphaFoldDB" id="A0AAV2ESI5"/>
<organism evidence="3 4">
    <name type="scientific">Linum trigynum</name>
    <dbReference type="NCBI Taxonomy" id="586398"/>
    <lineage>
        <taxon>Eukaryota</taxon>
        <taxon>Viridiplantae</taxon>
        <taxon>Streptophyta</taxon>
        <taxon>Embryophyta</taxon>
        <taxon>Tracheophyta</taxon>
        <taxon>Spermatophyta</taxon>
        <taxon>Magnoliopsida</taxon>
        <taxon>eudicotyledons</taxon>
        <taxon>Gunneridae</taxon>
        <taxon>Pentapetalae</taxon>
        <taxon>rosids</taxon>
        <taxon>fabids</taxon>
        <taxon>Malpighiales</taxon>
        <taxon>Linaceae</taxon>
        <taxon>Linum</taxon>
    </lineage>
</organism>
<dbReference type="Pfam" id="PF13456">
    <property type="entry name" value="RVT_3"/>
    <property type="match status" value="1"/>
</dbReference>
<reference evidence="3 4" key="1">
    <citation type="submission" date="2024-04" db="EMBL/GenBank/DDBJ databases">
        <authorList>
            <person name="Fracassetti M."/>
        </authorList>
    </citation>
    <scope>NUCLEOTIDE SEQUENCE [LARGE SCALE GENOMIC DNA]</scope>
</reference>
<gene>
    <name evidence="3" type="ORF">LTRI10_LOCUS29615</name>
</gene>
<dbReference type="InterPro" id="IPR044730">
    <property type="entry name" value="RNase_H-like_dom_plant"/>
</dbReference>
<dbReference type="EMBL" id="OZ034818">
    <property type="protein sequence ID" value="CAL1388702.1"/>
    <property type="molecule type" value="Genomic_DNA"/>
</dbReference>
<dbReference type="PANTHER" id="PTHR47723">
    <property type="entry name" value="OS05G0353850 PROTEIN"/>
    <property type="match status" value="1"/>
</dbReference>
<evidence type="ECO:0000259" key="2">
    <source>
        <dbReference type="PROSITE" id="PS50879"/>
    </source>
</evidence>
<feature type="domain" description="RNase H type-1" evidence="2">
    <location>
        <begin position="169"/>
        <end position="296"/>
    </location>
</feature>
<sequence>MWKSLWRVPATQRIRAFFWLVAHQRLLANCERRRRHLTTVARCQICGGDEETTLHVIRDCPYARAAWADFLQEEPDESFFQDDLRRWILHYLAGRSRSVPPTRFAVMCWMLWKNRNKFVFEKELDSTSSLPCRVVTLEKHIEEAATKAAIVFNGEAIPSQRMIAWKPPPAGWSCLNTDGSVVGGNAAAGGVIRREDGRMLRAFSGNLGEGSITRAELARIAFGLKAAWEMGIRQVQVQTDSHAALRLVEGAGERHPHLALVSEVRRLLALDWQVEVIHVFREGNVVADYLASLGHGRPPGFHLVESHCPILNHWLLFDCMGVSTPRLVHND</sequence>
<protein>
    <recommendedName>
        <fullName evidence="2">RNase H type-1 domain-containing protein</fullName>
    </recommendedName>
</protein>
<dbReference type="Pfam" id="PF13966">
    <property type="entry name" value="zf-RVT"/>
    <property type="match status" value="1"/>
</dbReference>
<dbReference type="InterPro" id="IPR002156">
    <property type="entry name" value="RNaseH_domain"/>
</dbReference>
<feature type="chain" id="PRO_5043337493" description="RNase H type-1 domain-containing protein" evidence="1">
    <location>
        <begin position="17"/>
        <end position="331"/>
    </location>
</feature>
<dbReference type="InterPro" id="IPR053151">
    <property type="entry name" value="RNase_H-like"/>
</dbReference>
<feature type="signal peptide" evidence="1">
    <location>
        <begin position="1"/>
        <end position="16"/>
    </location>
</feature>
<evidence type="ECO:0000313" key="3">
    <source>
        <dbReference type="EMBL" id="CAL1388702.1"/>
    </source>
</evidence>
<dbReference type="Proteomes" id="UP001497516">
    <property type="component" value="Chromosome 5"/>
</dbReference>
<dbReference type="PANTHER" id="PTHR47723:SF13">
    <property type="entry name" value="PUTATIVE-RELATED"/>
    <property type="match status" value="1"/>
</dbReference>
<evidence type="ECO:0000313" key="4">
    <source>
        <dbReference type="Proteomes" id="UP001497516"/>
    </source>
</evidence>
<dbReference type="InterPro" id="IPR026960">
    <property type="entry name" value="RVT-Znf"/>
</dbReference>
<accession>A0AAV2ESI5</accession>
<evidence type="ECO:0000256" key="1">
    <source>
        <dbReference type="SAM" id="SignalP"/>
    </source>
</evidence>
<dbReference type="GO" id="GO:0004523">
    <property type="term" value="F:RNA-DNA hybrid ribonuclease activity"/>
    <property type="evidence" value="ECO:0007669"/>
    <property type="project" value="InterPro"/>
</dbReference>
<keyword evidence="1" id="KW-0732">Signal</keyword>